<evidence type="ECO:0000313" key="3">
    <source>
        <dbReference type="Proteomes" id="UP000005237"/>
    </source>
</evidence>
<keyword evidence="3" id="KW-1185">Reference proteome</keyword>
<feature type="region of interest" description="Disordered" evidence="1">
    <location>
        <begin position="44"/>
        <end position="96"/>
    </location>
</feature>
<feature type="compositionally biased region" description="Low complexity" evidence="1">
    <location>
        <begin position="48"/>
        <end position="58"/>
    </location>
</feature>
<organism evidence="2 3">
    <name type="scientific">Caenorhabditis japonica</name>
    <dbReference type="NCBI Taxonomy" id="281687"/>
    <lineage>
        <taxon>Eukaryota</taxon>
        <taxon>Metazoa</taxon>
        <taxon>Ecdysozoa</taxon>
        <taxon>Nematoda</taxon>
        <taxon>Chromadorea</taxon>
        <taxon>Rhabditida</taxon>
        <taxon>Rhabditina</taxon>
        <taxon>Rhabditomorpha</taxon>
        <taxon>Rhabditoidea</taxon>
        <taxon>Rhabditidae</taxon>
        <taxon>Peloderinae</taxon>
        <taxon>Caenorhabditis</taxon>
    </lineage>
</organism>
<dbReference type="Proteomes" id="UP000005237">
    <property type="component" value="Unassembled WGS sequence"/>
</dbReference>
<dbReference type="AlphaFoldDB" id="A0A8R1E8K6"/>
<name>A0A8R1E8K6_CAEJA</name>
<sequence length="96" mass="10734">MKLISGRSLLHTQSTQSHSSLPKIDENGYLMELTDDEDLEKSLLRTRSCLSDSSPSENESSELAKETTDDENSVGGYTGIFPPLENKPDNPRRHRV</sequence>
<evidence type="ECO:0000313" key="2">
    <source>
        <dbReference type="EnsemblMetazoa" id="CJA23714a.1"/>
    </source>
</evidence>
<dbReference type="EnsemblMetazoa" id="CJA23714a.1">
    <property type="protein sequence ID" value="CJA23714a.1"/>
    <property type="gene ID" value="WBGene00179286"/>
</dbReference>
<feature type="region of interest" description="Disordered" evidence="1">
    <location>
        <begin position="1"/>
        <end position="29"/>
    </location>
</feature>
<protein>
    <submittedName>
        <fullName evidence="2">Uncharacterized protein</fullName>
    </submittedName>
</protein>
<proteinExistence type="predicted"/>
<feature type="compositionally biased region" description="Polar residues" evidence="1">
    <location>
        <begin position="10"/>
        <end position="20"/>
    </location>
</feature>
<reference evidence="3" key="1">
    <citation type="submission" date="2010-08" db="EMBL/GenBank/DDBJ databases">
        <authorList>
            <consortium name="Caenorhabditis japonica Sequencing Consortium"/>
            <person name="Wilson R.K."/>
        </authorList>
    </citation>
    <scope>NUCLEOTIDE SEQUENCE [LARGE SCALE GENOMIC DNA]</scope>
    <source>
        <strain evidence="3">DF5081</strain>
    </source>
</reference>
<accession>A0A8R1E8K6</accession>
<reference evidence="2" key="2">
    <citation type="submission" date="2022-06" db="UniProtKB">
        <authorList>
            <consortium name="EnsemblMetazoa"/>
        </authorList>
    </citation>
    <scope>IDENTIFICATION</scope>
    <source>
        <strain evidence="2">DF5081</strain>
    </source>
</reference>
<feature type="compositionally biased region" description="Basic and acidic residues" evidence="1">
    <location>
        <begin position="86"/>
        <end position="96"/>
    </location>
</feature>
<evidence type="ECO:0000256" key="1">
    <source>
        <dbReference type="SAM" id="MobiDB-lite"/>
    </source>
</evidence>